<gene>
    <name evidence="1" type="ORF">Aco04nite_21480</name>
</gene>
<organism evidence="1 2">
    <name type="scientific">Winogradskya consettensis</name>
    <dbReference type="NCBI Taxonomy" id="113560"/>
    <lineage>
        <taxon>Bacteria</taxon>
        <taxon>Bacillati</taxon>
        <taxon>Actinomycetota</taxon>
        <taxon>Actinomycetes</taxon>
        <taxon>Micromonosporales</taxon>
        <taxon>Micromonosporaceae</taxon>
        <taxon>Winogradskya</taxon>
    </lineage>
</organism>
<proteinExistence type="predicted"/>
<dbReference type="Proteomes" id="UP000680865">
    <property type="component" value="Unassembled WGS sequence"/>
</dbReference>
<dbReference type="EMBL" id="BOQP01000008">
    <property type="protein sequence ID" value="GIM70666.1"/>
    <property type="molecule type" value="Genomic_DNA"/>
</dbReference>
<name>A0A919SF13_9ACTN</name>
<accession>A0A919SF13</accession>
<evidence type="ECO:0000313" key="1">
    <source>
        <dbReference type="EMBL" id="GIM70666.1"/>
    </source>
</evidence>
<protein>
    <submittedName>
        <fullName evidence="1">Uncharacterized protein</fullName>
    </submittedName>
</protein>
<keyword evidence="2" id="KW-1185">Reference proteome</keyword>
<reference evidence="1" key="1">
    <citation type="submission" date="2021-03" db="EMBL/GenBank/DDBJ databases">
        <title>Whole genome shotgun sequence of Actinoplanes consettensis NBRC 14913.</title>
        <authorList>
            <person name="Komaki H."/>
            <person name="Tamura T."/>
        </authorList>
    </citation>
    <scope>NUCLEOTIDE SEQUENCE</scope>
    <source>
        <strain evidence="1">NBRC 14913</strain>
    </source>
</reference>
<sequence length="89" mass="9284">MWCLTVATNAIVCWSTGYHGLGVGMGTDAGGRAGPDMGLGSLRVLVRGYAVKRRWRVWQMKAARATMALAATRAAMPGIGCSAGSVELV</sequence>
<evidence type="ECO:0000313" key="2">
    <source>
        <dbReference type="Proteomes" id="UP000680865"/>
    </source>
</evidence>
<comment type="caution">
    <text evidence="1">The sequence shown here is derived from an EMBL/GenBank/DDBJ whole genome shotgun (WGS) entry which is preliminary data.</text>
</comment>
<dbReference type="AlphaFoldDB" id="A0A919SF13"/>